<feature type="compositionally biased region" description="Polar residues" evidence="1">
    <location>
        <begin position="853"/>
        <end position="892"/>
    </location>
</feature>
<name>A0A914AXB6_PATMI</name>
<feature type="compositionally biased region" description="Basic and acidic residues" evidence="1">
    <location>
        <begin position="789"/>
        <end position="803"/>
    </location>
</feature>
<feature type="compositionally biased region" description="Low complexity" evidence="1">
    <location>
        <begin position="838"/>
        <end position="852"/>
    </location>
</feature>
<feature type="region of interest" description="Disordered" evidence="1">
    <location>
        <begin position="1119"/>
        <end position="1149"/>
    </location>
</feature>
<dbReference type="RefSeq" id="XP_038068338.1">
    <property type="nucleotide sequence ID" value="XM_038212410.1"/>
</dbReference>
<dbReference type="GeneID" id="119737796"/>
<feature type="region of interest" description="Disordered" evidence="1">
    <location>
        <begin position="910"/>
        <end position="929"/>
    </location>
</feature>
<evidence type="ECO:0000313" key="4">
    <source>
        <dbReference type="Proteomes" id="UP000887568"/>
    </source>
</evidence>
<feature type="compositionally biased region" description="Basic and acidic residues" evidence="1">
    <location>
        <begin position="1463"/>
        <end position="1473"/>
    </location>
</feature>
<sequence>MSQQQLGSSCVFQHGVEVLHGNGLSGKALSLACDSCNVQELEPEIPAAGTCATSSSSTEDHHVDLFQYVQALLEEGLFEKALSLSCECYRDPELGKDTVFLETALILFTNMEKLDMMWTEVKNLDSMQQLYPVAKTLSQYYLSAALLTAEMLLCKEWCEKTVSLSDLRKVTTLWVSLLRAQCGRNNEAFQTKVLQVGKLIVHEPTFILNLVKSIHAEVGRQSLVICLNLCLMALQEPLKDPQSNLVSASRIDTNNAALCRFLSEVLTEDTSLRRLCLLTAFTITPTKELLAEVDRVYKSVAVQIPDVPIMPSCLNCVLVHGMYSLLPDAICPLVDWRELRGKCLKYLRDSSVLNVQVKLPNREMALKVYVKKISPNVNEEEGERMEPMKSATKTKAKEGSSEEQDQDLPRLRTESEQRWLSAMMSLDMSWQPHWLTTSDAGNQQAEPDLKESQTQSQKSPELGIASDVPPPDQEEVHPCAVVLCNFKDTLLGHFHLLEDKANNNQSHQSTQEESPGALLTALQEDHAYSLPPSNQHKQTPNEELCVSQEMSTTEEQKKTLNVVEEWNDKDQYQHNMVTQGLNGIQLTTGTPVEEGSENSDRSRHEAVLHGNNQEHIDPTIERCLDSLDTELSYLEEQNNLEKSPEREDRLTDEGSNLEVHQNFLADLKDDMIDPELPVLNPAINGSISTEEEPPSDLAEDINRWFQNIKQPSEASSIVGSDVTPDPVTEEGMQWSAIEAISGDGNQTLYESGWNELSLWFSEDEDVKKPAAPKLAVSSSITGASLPTFRDPDSLEIRNPEADSGRGICSLESTINRLRANLCVVDSGPCQDEWEDSPEVTSSSPPTSSLQTPRGKSSKQQHTQLNVFSQQSYHQQLIDGQSPKVDQTQTSEQSTERPVFNQQSFVGAVTTLRPSTDSPKSTDPQPIDNATLNQLSFNRQIAADCLPVGNSTNQQDSNQPSDNPLPVMKHAIGQGSSNKPPAGKQEHKAKVGTTETSSHFVNIRHNDLICGTETLMLDTTSSDSLQHPRSNTEAVLHPHHSRNDKETNSSPQKFDASEQHNEVQQDLFTNESPSRSSIMTISPDIKTEKRVDLTCEEKPALESENATDFNPQYDVATSMSAAESDSMNSSLVHKTTRTESDFKETPFQNESRTRLLDSLLSFAVQEYRQITGSSADRETARNTDTVESTSERSLAKEDHKLPLQLSSQTSRDGDAASVSENPDVTTQVIHSTILHAPADLLSGVELSPEHKPDGLITFQNGQLAISNTERYATEAAGWRNAGHYGIPDSSNDVKLLAQRKLDNSNHQLLESESYFSNDRIKEFQSDSDCSDFEVVQDVSSRWSVSGKRKTSEPYSWPHKKVSGQHQEVRKCKERSETQIDESREIRETQIDESREMRETPNTQMSENKSDPAKRKATVSCSTSPLKEDKQNLQEAGRSSVTDETQAPKLAAKVKRKDSTTSAKNKSDSTGKVKETTSPPSHGYNLRDTDRPLNYFVAGSSSETSGEERGTKMGYSLRSAAAHSSNAKSSTSRTPKKPPRAFKSVQTRPRSQPHSNRSCRSAPGKKAGSLAKPGSKRRSLNPCGKCIADLNNNCSSGSTGTVISHHTNSSTPASKKSPSAIHPKVASPKQTPGVRGRYTAIKNPQLPWEAKPPIRTYSSKRKRSSTL</sequence>
<evidence type="ECO:0000259" key="2">
    <source>
        <dbReference type="Pfam" id="PF25580"/>
    </source>
</evidence>
<feature type="compositionally biased region" description="Basic and acidic residues" evidence="1">
    <location>
        <begin position="1365"/>
        <end position="1397"/>
    </location>
</feature>
<dbReference type="InterPro" id="IPR057986">
    <property type="entry name" value="TPR_Rlf/292/654"/>
</dbReference>
<feature type="domain" description="Zinc finger protein Rlf/292/654 TPR repeats" evidence="2">
    <location>
        <begin position="124"/>
        <end position="348"/>
    </location>
</feature>
<feature type="region of interest" description="Disordered" evidence="1">
    <location>
        <begin position="830"/>
        <end position="904"/>
    </location>
</feature>
<feature type="compositionally biased region" description="Polar residues" evidence="1">
    <location>
        <begin position="1431"/>
        <end position="1443"/>
    </location>
</feature>
<feature type="region of interest" description="Disordered" evidence="1">
    <location>
        <begin position="1340"/>
        <end position="1665"/>
    </location>
</feature>
<dbReference type="EnsemblMetazoa" id="XM_038212410.1">
    <property type="protein sequence ID" value="XP_038068338.1"/>
    <property type="gene ID" value="LOC119737796"/>
</dbReference>
<feature type="compositionally biased region" description="Basic and acidic residues" evidence="1">
    <location>
        <begin position="1188"/>
        <end position="1200"/>
    </location>
</feature>
<feature type="compositionally biased region" description="Basic residues" evidence="1">
    <location>
        <begin position="1656"/>
        <end position="1665"/>
    </location>
</feature>
<proteinExistence type="predicted"/>
<feature type="region of interest" description="Disordered" evidence="1">
    <location>
        <begin position="378"/>
        <end position="411"/>
    </location>
</feature>
<protein>
    <recommendedName>
        <fullName evidence="2">Zinc finger protein Rlf/292/654 TPR repeats domain-containing protein</fullName>
    </recommendedName>
</protein>
<keyword evidence="4" id="KW-1185">Reference proteome</keyword>
<evidence type="ECO:0000313" key="3">
    <source>
        <dbReference type="EnsemblMetazoa" id="XP_038068338.1"/>
    </source>
</evidence>
<accession>A0A914AXB6</accession>
<feature type="region of interest" description="Disordered" evidence="1">
    <location>
        <begin position="1172"/>
        <end position="1219"/>
    </location>
</feature>
<feature type="region of interest" description="Disordered" evidence="1">
    <location>
        <begin position="1019"/>
        <end position="1080"/>
    </location>
</feature>
<feature type="compositionally biased region" description="Polar residues" evidence="1">
    <location>
        <begin position="911"/>
        <end position="929"/>
    </location>
</feature>
<dbReference type="OMA" id="LQEDHAY"/>
<dbReference type="Pfam" id="PF25580">
    <property type="entry name" value="TPR_Rlf"/>
    <property type="match status" value="1"/>
</dbReference>
<feature type="compositionally biased region" description="Polar residues" evidence="1">
    <location>
        <begin position="948"/>
        <end position="961"/>
    </location>
</feature>
<feature type="compositionally biased region" description="Low complexity" evidence="1">
    <location>
        <begin position="1605"/>
        <end position="1618"/>
    </location>
</feature>
<feature type="region of interest" description="Disordered" evidence="1">
    <location>
        <begin position="438"/>
        <end position="473"/>
    </location>
</feature>
<organism evidence="3 4">
    <name type="scientific">Patiria miniata</name>
    <name type="common">Bat star</name>
    <name type="synonym">Asterina miniata</name>
    <dbReference type="NCBI Taxonomy" id="46514"/>
    <lineage>
        <taxon>Eukaryota</taxon>
        <taxon>Metazoa</taxon>
        <taxon>Echinodermata</taxon>
        <taxon>Eleutherozoa</taxon>
        <taxon>Asterozoa</taxon>
        <taxon>Asteroidea</taxon>
        <taxon>Valvatacea</taxon>
        <taxon>Valvatida</taxon>
        <taxon>Asterinidae</taxon>
        <taxon>Patiria</taxon>
    </lineage>
</organism>
<reference evidence="3" key="1">
    <citation type="submission" date="2022-11" db="UniProtKB">
        <authorList>
            <consortium name="EnsemblMetazoa"/>
        </authorList>
    </citation>
    <scope>IDENTIFICATION</scope>
</reference>
<feature type="compositionally biased region" description="Polar residues" evidence="1">
    <location>
        <begin position="1542"/>
        <end position="1557"/>
    </location>
</feature>
<dbReference type="Proteomes" id="UP000887568">
    <property type="component" value="Unplaced"/>
</dbReference>
<feature type="compositionally biased region" description="Polar residues" evidence="1">
    <location>
        <begin position="1063"/>
        <end position="1079"/>
    </location>
</feature>
<feature type="compositionally biased region" description="Polar residues" evidence="1">
    <location>
        <begin position="1019"/>
        <end position="1032"/>
    </location>
</feature>
<dbReference type="OrthoDB" id="8691423at2759"/>
<feature type="compositionally biased region" description="Low complexity" evidence="1">
    <location>
        <begin position="1517"/>
        <end position="1530"/>
    </location>
</feature>
<evidence type="ECO:0000256" key="1">
    <source>
        <dbReference type="SAM" id="MobiDB-lite"/>
    </source>
</evidence>
<feature type="region of interest" description="Disordered" evidence="1">
    <location>
        <begin position="946"/>
        <end position="996"/>
    </location>
</feature>
<feature type="compositionally biased region" description="Polar residues" evidence="1">
    <location>
        <begin position="1119"/>
        <end position="1132"/>
    </location>
</feature>
<feature type="region of interest" description="Disordered" evidence="1">
    <location>
        <begin position="782"/>
        <end position="806"/>
    </location>
</feature>
<feature type="compositionally biased region" description="Polar residues" evidence="1">
    <location>
        <begin position="1588"/>
        <end position="1604"/>
    </location>
</feature>
<feature type="region of interest" description="Disordered" evidence="1">
    <location>
        <begin position="529"/>
        <end position="552"/>
    </location>
</feature>